<evidence type="ECO:0000256" key="1">
    <source>
        <dbReference type="ARBA" id="ARBA00004886"/>
    </source>
</evidence>
<gene>
    <name evidence="4" type="primary">pqqD</name>
    <name evidence="5" type="ORF">SAMN05216361_3230</name>
</gene>
<dbReference type="OrthoDB" id="7356791at2"/>
<dbReference type="HAMAP" id="MF_00655">
    <property type="entry name" value="PQQ_syn_PqqD"/>
    <property type="match status" value="1"/>
</dbReference>
<dbReference type="GO" id="GO:0018189">
    <property type="term" value="P:pyrroloquinoline quinone biosynthetic process"/>
    <property type="evidence" value="ECO:0007669"/>
    <property type="project" value="UniProtKB-UniRule"/>
</dbReference>
<reference evidence="6" key="1">
    <citation type="submission" date="2016-11" db="EMBL/GenBank/DDBJ databases">
        <authorList>
            <person name="Varghese N."/>
            <person name="Submissions S."/>
        </authorList>
    </citation>
    <scope>NUCLEOTIDE SEQUENCE [LARGE SCALE GENOMIC DNA]</scope>
    <source>
        <strain evidence="6">CGMCC 1.8995</strain>
    </source>
</reference>
<evidence type="ECO:0000313" key="5">
    <source>
        <dbReference type="EMBL" id="SHG88752.1"/>
    </source>
</evidence>
<name>A0A1M5NGY0_9ALTE</name>
<comment type="subunit">
    <text evidence="2 4">Monomer. Interacts with PqqE.</text>
</comment>
<comment type="similarity">
    <text evidence="4">Belongs to the PqqD family.</text>
</comment>
<protein>
    <recommendedName>
        <fullName evidence="4">PqqA binding protein</fullName>
    </recommendedName>
    <alternativeName>
        <fullName evidence="4">Coenzyme PQQ synthesis protein D</fullName>
    </alternativeName>
    <alternativeName>
        <fullName evidence="4">Pyrroloquinoline quinone biosynthesis protein D</fullName>
    </alternativeName>
</protein>
<evidence type="ECO:0000256" key="4">
    <source>
        <dbReference type="HAMAP-Rule" id="MF_00655"/>
    </source>
</evidence>
<dbReference type="InterPro" id="IPR022479">
    <property type="entry name" value="PqqD_bac"/>
</dbReference>
<dbReference type="AlphaFoldDB" id="A0A1M5NGY0"/>
<dbReference type="NCBIfam" id="NF002535">
    <property type="entry name" value="PRK02079.1"/>
    <property type="match status" value="1"/>
</dbReference>
<evidence type="ECO:0000256" key="3">
    <source>
        <dbReference type="ARBA" id="ARBA00022905"/>
    </source>
</evidence>
<comment type="function">
    <text evidence="4">Functions as a PqqA binding protein and presents PqqA to PqqE, in the pyrroloquinoline quinone (PQQ) biosynthetic pathway.</text>
</comment>
<proteinExistence type="inferred from homology"/>
<dbReference type="InterPro" id="IPR041881">
    <property type="entry name" value="PqqD_sf"/>
</dbReference>
<dbReference type="RefSeq" id="WP_073324196.1">
    <property type="nucleotide sequence ID" value="NZ_FQWD01000005.1"/>
</dbReference>
<sequence length="95" mass="10892">MSEQPDALSSKVPKLNRLFKFQFEPAQDCYVLLFPEGMVKLNPSASEILLQVNGERTISDIIDALLAKFPDAEGLREDVFAFFEHADEKRWINYV</sequence>
<evidence type="ECO:0000313" key="6">
    <source>
        <dbReference type="Proteomes" id="UP000184520"/>
    </source>
</evidence>
<accession>A0A1M5NGY0</accession>
<dbReference type="NCBIfam" id="TIGR03859">
    <property type="entry name" value="PQQ_PqqD"/>
    <property type="match status" value="1"/>
</dbReference>
<dbReference type="Proteomes" id="UP000184520">
    <property type="component" value="Unassembled WGS sequence"/>
</dbReference>
<dbReference type="EMBL" id="FQWD01000005">
    <property type="protein sequence ID" value="SHG88752.1"/>
    <property type="molecule type" value="Genomic_DNA"/>
</dbReference>
<dbReference type="InterPro" id="IPR008792">
    <property type="entry name" value="PQQD"/>
</dbReference>
<organism evidence="5 6">
    <name type="scientific">Marisediminitalea aggregata</name>
    <dbReference type="NCBI Taxonomy" id="634436"/>
    <lineage>
        <taxon>Bacteria</taxon>
        <taxon>Pseudomonadati</taxon>
        <taxon>Pseudomonadota</taxon>
        <taxon>Gammaproteobacteria</taxon>
        <taxon>Alteromonadales</taxon>
        <taxon>Alteromonadaceae</taxon>
        <taxon>Marisediminitalea</taxon>
    </lineage>
</organism>
<dbReference type="GO" id="GO:0048038">
    <property type="term" value="F:quinone binding"/>
    <property type="evidence" value="ECO:0007669"/>
    <property type="project" value="InterPro"/>
</dbReference>
<dbReference type="Gene3D" id="1.10.10.1150">
    <property type="entry name" value="Coenzyme PQQ synthesis protein D (PqqD)"/>
    <property type="match status" value="1"/>
</dbReference>
<keyword evidence="6" id="KW-1185">Reference proteome</keyword>
<comment type="pathway">
    <text evidence="1 4">Cofactor biosynthesis; pyrroloquinoline quinone biosynthesis.</text>
</comment>
<dbReference type="Pfam" id="PF05402">
    <property type="entry name" value="PqqD"/>
    <property type="match status" value="1"/>
</dbReference>
<keyword evidence="3 4" id="KW-0884">PQQ biosynthesis</keyword>
<dbReference type="STRING" id="634436.SAMN05216361_3230"/>
<dbReference type="UniPathway" id="UPA00539"/>
<evidence type="ECO:0000256" key="2">
    <source>
        <dbReference type="ARBA" id="ARBA00011741"/>
    </source>
</evidence>